<organism evidence="2">
    <name type="scientific">Anguilla anguilla</name>
    <name type="common">European freshwater eel</name>
    <name type="synonym">Muraena anguilla</name>
    <dbReference type="NCBI Taxonomy" id="7936"/>
    <lineage>
        <taxon>Eukaryota</taxon>
        <taxon>Metazoa</taxon>
        <taxon>Chordata</taxon>
        <taxon>Craniata</taxon>
        <taxon>Vertebrata</taxon>
        <taxon>Euteleostomi</taxon>
        <taxon>Actinopterygii</taxon>
        <taxon>Neopterygii</taxon>
        <taxon>Teleostei</taxon>
        <taxon>Anguilliformes</taxon>
        <taxon>Anguillidae</taxon>
        <taxon>Anguilla</taxon>
    </lineage>
</organism>
<proteinExistence type="predicted"/>
<sequence>MPRTQVNQPHKVDVFGSPTKKKTFPGFFLFPIFLLFSVSCECIFSLREGSRLFLWLLLFVTLLVCLALKVVTIGRNGDFVYLNRYVMLVYLIV</sequence>
<protein>
    <submittedName>
        <fullName evidence="2">Uncharacterized protein</fullName>
    </submittedName>
</protein>
<evidence type="ECO:0000256" key="1">
    <source>
        <dbReference type="SAM" id="Phobius"/>
    </source>
</evidence>
<keyword evidence="1" id="KW-0472">Membrane</keyword>
<feature type="transmembrane region" description="Helical" evidence="1">
    <location>
        <begin position="27"/>
        <end position="46"/>
    </location>
</feature>
<keyword evidence="1" id="KW-0812">Transmembrane</keyword>
<evidence type="ECO:0000313" key="2">
    <source>
        <dbReference type="EMBL" id="JAH94878.1"/>
    </source>
</evidence>
<dbReference type="EMBL" id="GBXM01013699">
    <property type="protein sequence ID" value="JAH94878.1"/>
    <property type="molecule type" value="Transcribed_RNA"/>
</dbReference>
<reference evidence="2" key="2">
    <citation type="journal article" date="2015" name="Fish Shellfish Immunol.">
        <title>Early steps in the European eel (Anguilla anguilla)-Vibrio vulnificus interaction in the gills: Role of the RtxA13 toxin.</title>
        <authorList>
            <person name="Callol A."/>
            <person name="Pajuelo D."/>
            <person name="Ebbesson L."/>
            <person name="Teles M."/>
            <person name="MacKenzie S."/>
            <person name="Amaro C."/>
        </authorList>
    </citation>
    <scope>NUCLEOTIDE SEQUENCE</scope>
</reference>
<reference evidence="2" key="1">
    <citation type="submission" date="2014-11" db="EMBL/GenBank/DDBJ databases">
        <authorList>
            <person name="Amaro Gonzalez C."/>
        </authorList>
    </citation>
    <scope>NUCLEOTIDE SEQUENCE</scope>
</reference>
<dbReference type="AlphaFoldDB" id="A0A0E9WZM0"/>
<accession>A0A0E9WZM0</accession>
<keyword evidence="1" id="KW-1133">Transmembrane helix</keyword>
<feature type="transmembrane region" description="Helical" evidence="1">
    <location>
        <begin position="52"/>
        <end position="71"/>
    </location>
</feature>
<name>A0A0E9WZM0_ANGAN</name>